<protein>
    <submittedName>
        <fullName evidence="2">MarR family transcriptional regulator</fullName>
    </submittedName>
</protein>
<dbReference type="SMART" id="SM00347">
    <property type="entry name" value="HTH_MARR"/>
    <property type="match status" value="1"/>
</dbReference>
<accession>A0AA41Q5R8</accession>
<organism evidence="2 3">
    <name type="scientific">Yinghuangia soli</name>
    <dbReference type="NCBI Taxonomy" id="2908204"/>
    <lineage>
        <taxon>Bacteria</taxon>
        <taxon>Bacillati</taxon>
        <taxon>Actinomycetota</taxon>
        <taxon>Actinomycetes</taxon>
        <taxon>Kitasatosporales</taxon>
        <taxon>Streptomycetaceae</taxon>
        <taxon>Yinghuangia</taxon>
    </lineage>
</organism>
<dbReference type="InterPro" id="IPR036388">
    <property type="entry name" value="WH-like_DNA-bd_sf"/>
</dbReference>
<dbReference type="InterPro" id="IPR000835">
    <property type="entry name" value="HTH_MarR-typ"/>
</dbReference>
<keyword evidence="3" id="KW-1185">Reference proteome</keyword>
<feature type="domain" description="HTH marR-type" evidence="1">
    <location>
        <begin position="11"/>
        <end position="147"/>
    </location>
</feature>
<gene>
    <name evidence="2" type="ORF">LZ495_33250</name>
</gene>
<dbReference type="PANTHER" id="PTHR33164:SF104">
    <property type="entry name" value="TRANSCRIPTIONAL REGULATORY PROTEIN"/>
    <property type="match status" value="1"/>
</dbReference>
<evidence type="ECO:0000313" key="2">
    <source>
        <dbReference type="EMBL" id="MCF2532058.1"/>
    </source>
</evidence>
<comment type="caution">
    <text evidence="2">The sequence shown here is derived from an EMBL/GenBank/DDBJ whole genome shotgun (WGS) entry which is preliminary data.</text>
</comment>
<sequence>MDAAADPRDPGAGLIEAVLRLRRSSPSRLLQAGLYAVGDTQLTPAQVDALECLAGRPLWRMHELAKHLNVEPSTATRTVDPLVRLGLAEREPDPVNRRYVVVQASTEGKAVARRIVAARLALMRDVLGPMPVEDRAALTELLTRYVDLIEAYAERTGR</sequence>
<dbReference type="PROSITE" id="PS50995">
    <property type="entry name" value="HTH_MARR_2"/>
    <property type="match status" value="1"/>
</dbReference>
<dbReference type="GO" id="GO:0006950">
    <property type="term" value="P:response to stress"/>
    <property type="evidence" value="ECO:0007669"/>
    <property type="project" value="TreeGrafter"/>
</dbReference>
<dbReference type="GO" id="GO:0003700">
    <property type="term" value="F:DNA-binding transcription factor activity"/>
    <property type="evidence" value="ECO:0007669"/>
    <property type="project" value="InterPro"/>
</dbReference>
<dbReference type="EMBL" id="JAKFHA010000029">
    <property type="protein sequence ID" value="MCF2532058.1"/>
    <property type="molecule type" value="Genomic_DNA"/>
</dbReference>
<evidence type="ECO:0000313" key="3">
    <source>
        <dbReference type="Proteomes" id="UP001165378"/>
    </source>
</evidence>
<dbReference type="RefSeq" id="WP_235056776.1">
    <property type="nucleotide sequence ID" value="NZ_JAKFHA010000029.1"/>
</dbReference>
<dbReference type="PRINTS" id="PR00598">
    <property type="entry name" value="HTHMARR"/>
</dbReference>
<dbReference type="AlphaFoldDB" id="A0AA41Q5R8"/>
<reference evidence="2" key="1">
    <citation type="submission" date="2022-01" db="EMBL/GenBank/DDBJ databases">
        <title>Genome-Based Taxonomic Classification of the Phylum Actinobacteria.</title>
        <authorList>
            <person name="Gao Y."/>
        </authorList>
    </citation>
    <scope>NUCLEOTIDE SEQUENCE</scope>
    <source>
        <strain evidence="2">KLBMP 8922</strain>
    </source>
</reference>
<dbReference type="SUPFAM" id="SSF46785">
    <property type="entry name" value="Winged helix' DNA-binding domain"/>
    <property type="match status" value="1"/>
</dbReference>
<dbReference type="InterPro" id="IPR036390">
    <property type="entry name" value="WH_DNA-bd_sf"/>
</dbReference>
<dbReference type="Pfam" id="PF01047">
    <property type="entry name" value="MarR"/>
    <property type="match status" value="1"/>
</dbReference>
<dbReference type="InterPro" id="IPR039422">
    <property type="entry name" value="MarR/SlyA-like"/>
</dbReference>
<dbReference type="PANTHER" id="PTHR33164">
    <property type="entry name" value="TRANSCRIPTIONAL REGULATOR, MARR FAMILY"/>
    <property type="match status" value="1"/>
</dbReference>
<evidence type="ECO:0000259" key="1">
    <source>
        <dbReference type="PROSITE" id="PS50995"/>
    </source>
</evidence>
<proteinExistence type="predicted"/>
<dbReference type="Gene3D" id="1.10.10.10">
    <property type="entry name" value="Winged helix-like DNA-binding domain superfamily/Winged helix DNA-binding domain"/>
    <property type="match status" value="1"/>
</dbReference>
<name>A0AA41Q5R8_9ACTN</name>
<dbReference type="Proteomes" id="UP001165378">
    <property type="component" value="Unassembled WGS sequence"/>
</dbReference>